<accession>A0ABN2IXX3</accession>
<dbReference type="Proteomes" id="UP001500383">
    <property type="component" value="Unassembled WGS sequence"/>
</dbReference>
<protein>
    <submittedName>
        <fullName evidence="1">Uncharacterized protein</fullName>
    </submittedName>
</protein>
<organism evidence="1 2">
    <name type="scientific">Dietzia cercidiphylli</name>
    <dbReference type="NCBI Taxonomy" id="498199"/>
    <lineage>
        <taxon>Bacteria</taxon>
        <taxon>Bacillati</taxon>
        <taxon>Actinomycetota</taxon>
        <taxon>Actinomycetes</taxon>
        <taxon>Mycobacteriales</taxon>
        <taxon>Dietziaceae</taxon>
        <taxon>Dietzia</taxon>
    </lineage>
</organism>
<reference evidence="1 2" key="1">
    <citation type="journal article" date="2019" name="Int. J. Syst. Evol. Microbiol.">
        <title>The Global Catalogue of Microorganisms (GCM) 10K type strain sequencing project: providing services to taxonomists for standard genome sequencing and annotation.</title>
        <authorList>
            <consortium name="The Broad Institute Genomics Platform"/>
            <consortium name="The Broad Institute Genome Sequencing Center for Infectious Disease"/>
            <person name="Wu L."/>
            <person name="Ma J."/>
        </authorList>
    </citation>
    <scope>NUCLEOTIDE SEQUENCE [LARGE SCALE GENOMIC DNA]</scope>
    <source>
        <strain evidence="1 2">JCM 16002</strain>
    </source>
</reference>
<proteinExistence type="predicted"/>
<dbReference type="EMBL" id="BAAAQG010000012">
    <property type="protein sequence ID" value="GAA1713910.1"/>
    <property type="molecule type" value="Genomic_DNA"/>
</dbReference>
<keyword evidence="2" id="KW-1185">Reference proteome</keyword>
<gene>
    <name evidence="1" type="ORF">GCM10009831_24490</name>
</gene>
<comment type="caution">
    <text evidence="1">The sequence shown here is derived from an EMBL/GenBank/DDBJ whole genome shotgun (WGS) entry which is preliminary data.</text>
</comment>
<name>A0ABN2IXX3_9ACTN</name>
<sequence length="97" mass="11177">MSIVDKRLAALADDITFWKSQIVDEPHRADRLLDRLQLHLRERDHLLSLTEDERSRAHELWQLMDGFEFAGPVPDQSTMDKFVAIQDQYSAIVDGAA</sequence>
<dbReference type="RefSeq" id="WP_182658100.1">
    <property type="nucleotide sequence ID" value="NZ_BAAAQG010000012.1"/>
</dbReference>
<evidence type="ECO:0000313" key="2">
    <source>
        <dbReference type="Proteomes" id="UP001500383"/>
    </source>
</evidence>
<evidence type="ECO:0000313" key="1">
    <source>
        <dbReference type="EMBL" id="GAA1713910.1"/>
    </source>
</evidence>